<dbReference type="Gene3D" id="1.10.8.270">
    <property type="entry name" value="putative rabgap domain of human tbc1 domain family member 14 like domains"/>
    <property type="match status" value="1"/>
</dbReference>
<dbReference type="SUPFAM" id="SSF47923">
    <property type="entry name" value="Ypt/Rab-GAP domain of gyp1p"/>
    <property type="match status" value="2"/>
</dbReference>
<dbReference type="PANTHER" id="PTHR22957">
    <property type="entry name" value="TBC1 DOMAIN FAMILY MEMBER GTPASE-ACTIVATING PROTEIN"/>
    <property type="match status" value="1"/>
</dbReference>
<feature type="region of interest" description="Disordered" evidence="2">
    <location>
        <begin position="499"/>
        <end position="665"/>
    </location>
</feature>
<dbReference type="PANTHER" id="PTHR22957:SF337">
    <property type="entry name" value="TBC1 DOMAIN FAMILY MEMBER 5"/>
    <property type="match status" value="1"/>
</dbReference>
<feature type="compositionally biased region" description="Basic and acidic residues" evidence="2">
    <location>
        <begin position="521"/>
        <end position="535"/>
    </location>
</feature>
<dbReference type="Proteomes" id="UP001206595">
    <property type="component" value="Unassembled WGS sequence"/>
</dbReference>
<reference evidence="4" key="1">
    <citation type="submission" date="2021-06" db="EMBL/GenBank/DDBJ databases">
        <authorList>
            <consortium name="DOE Joint Genome Institute"/>
            <person name="Mondo S.J."/>
            <person name="Amses K.R."/>
            <person name="Simmons D.R."/>
            <person name="Longcore J.E."/>
            <person name="Seto K."/>
            <person name="Alves G.H."/>
            <person name="Bonds A.E."/>
            <person name="Quandt C.A."/>
            <person name="Davis W.J."/>
            <person name="Chang Y."/>
            <person name="Letcher P.M."/>
            <person name="Powell M.J."/>
            <person name="Kuo A."/>
            <person name="Labutti K."/>
            <person name="Pangilinan J."/>
            <person name="Andreopoulos W."/>
            <person name="Tritt A."/>
            <person name="Riley R."/>
            <person name="Hundley H."/>
            <person name="Johnson J."/>
            <person name="Lipzen A."/>
            <person name="Barry K."/>
            <person name="Berbee M.L."/>
            <person name="Buchler N.E."/>
            <person name="Grigoriev I.V."/>
            <person name="Spatafora J.W."/>
            <person name="Stajich J.E."/>
            <person name="James T.Y."/>
        </authorList>
    </citation>
    <scope>NUCLEOTIDE SEQUENCE</scope>
    <source>
        <strain evidence="4">AG</strain>
    </source>
</reference>
<accession>A0AAD5E2L9</accession>
<dbReference type="AlphaFoldDB" id="A0AAD5E2L9"/>
<evidence type="ECO:0000256" key="2">
    <source>
        <dbReference type="SAM" id="MobiDB-lite"/>
    </source>
</evidence>
<evidence type="ECO:0000313" key="4">
    <source>
        <dbReference type="EMBL" id="KAI8575634.1"/>
    </source>
</evidence>
<feature type="domain" description="Rab-GAP TBC" evidence="3">
    <location>
        <begin position="1"/>
        <end position="186"/>
    </location>
</feature>
<protein>
    <recommendedName>
        <fullName evidence="3">Rab-GAP TBC domain-containing protein</fullName>
    </recommendedName>
</protein>
<feature type="region of interest" description="Disordered" evidence="2">
    <location>
        <begin position="258"/>
        <end position="295"/>
    </location>
</feature>
<feature type="region of interest" description="Disordered" evidence="2">
    <location>
        <begin position="341"/>
        <end position="391"/>
    </location>
</feature>
<feature type="compositionally biased region" description="Low complexity" evidence="2">
    <location>
        <begin position="610"/>
        <end position="631"/>
    </location>
</feature>
<feature type="compositionally biased region" description="Basic and acidic residues" evidence="2">
    <location>
        <begin position="258"/>
        <end position="276"/>
    </location>
</feature>
<dbReference type="Gene3D" id="1.10.472.80">
    <property type="entry name" value="Ypt/Rab-GAP domain of gyp1p, domain 3"/>
    <property type="match status" value="1"/>
</dbReference>
<dbReference type="InterPro" id="IPR035969">
    <property type="entry name" value="Rab-GAP_TBC_sf"/>
</dbReference>
<dbReference type="RefSeq" id="XP_051440638.1">
    <property type="nucleotide sequence ID" value="XM_051592206.1"/>
</dbReference>
<name>A0AAD5E2L9_UMBRA</name>
<dbReference type="SMART" id="SM00164">
    <property type="entry name" value="TBC"/>
    <property type="match status" value="1"/>
</dbReference>
<proteinExistence type="predicted"/>
<dbReference type="GO" id="GO:0005096">
    <property type="term" value="F:GTPase activator activity"/>
    <property type="evidence" value="ECO:0007669"/>
    <property type="project" value="UniProtKB-KW"/>
</dbReference>
<dbReference type="InterPro" id="IPR000195">
    <property type="entry name" value="Rab-GAP-TBC_dom"/>
</dbReference>
<reference evidence="4" key="2">
    <citation type="journal article" date="2022" name="Proc. Natl. Acad. Sci. U.S.A.">
        <title>Diploid-dominant life cycles characterize the early evolution of Fungi.</title>
        <authorList>
            <person name="Amses K.R."/>
            <person name="Simmons D.R."/>
            <person name="Longcore J.E."/>
            <person name="Mondo S.J."/>
            <person name="Seto K."/>
            <person name="Jeronimo G.H."/>
            <person name="Bonds A.E."/>
            <person name="Quandt C.A."/>
            <person name="Davis W.J."/>
            <person name="Chang Y."/>
            <person name="Federici B.A."/>
            <person name="Kuo A."/>
            <person name="LaButti K."/>
            <person name="Pangilinan J."/>
            <person name="Andreopoulos W."/>
            <person name="Tritt A."/>
            <person name="Riley R."/>
            <person name="Hundley H."/>
            <person name="Johnson J."/>
            <person name="Lipzen A."/>
            <person name="Barry K."/>
            <person name="Lang B.F."/>
            <person name="Cuomo C.A."/>
            <person name="Buchler N.E."/>
            <person name="Grigoriev I.V."/>
            <person name="Spatafora J.W."/>
            <person name="Stajich J.E."/>
            <person name="James T.Y."/>
        </authorList>
    </citation>
    <scope>NUCLEOTIDE SEQUENCE</scope>
    <source>
        <strain evidence="4">AG</strain>
    </source>
</reference>
<organism evidence="4 5">
    <name type="scientific">Umbelopsis ramanniana AG</name>
    <dbReference type="NCBI Taxonomy" id="1314678"/>
    <lineage>
        <taxon>Eukaryota</taxon>
        <taxon>Fungi</taxon>
        <taxon>Fungi incertae sedis</taxon>
        <taxon>Mucoromycota</taxon>
        <taxon>Mucoromycotina</taxon>
        <taxon>Umbelopsidomycetes</taxon>
        <taxon>Umbelopsidales</taxon>
        <taxon>Umbelopsidaceae</taxon>
        <taxon>Umbelopsis</taxon>
    </lineage>
</organism>
<dbReference type="EMBL" id="MU620974">
    <property type="protein sequence ID" value="KAI8575634.1"/>
    <property type="molecule type" value="Genomic_DNA"/>
</dbReference>
<keyword evidence="1" id="KW-0343">GTPase activation</keyword>
<feature type="compositionally biased region" description="Basic and acidic residues" evidence="2">
    <location>
        <begin position="652"/>
        <end position="665"/>
    </location>
</feature>
<dbReference type="Pfam" id="PF00566">
    <property type="entry name" value="RabGAP-TBC"/>
    <property type="match status" value="1"/>
</dbReference>
<dbReference type="GeneID" id="75917549"/>
<evidence type="ECO:0000313" key="5">
    <source>
        <dbReference type="Proteomes" id="UP001206595"/>
    </source>
</evidence>
<evidence type="ECO:0000256" key="1">
    <source>
        <dbReference type="ARBA" id="ARBA00022468"/>
    </source>
</evidence>
<dbReference type="FunFam" id="1.10.472.80:FF:000038">
    <property type="entry name" value="TBC1 domain family member 5"/>
    <property type="match status" value="1"/>
</dbReference>
<keyword evidence="5" id="KW-1185">Reference proteome</keyword>
<feature type="compositionally biased region" description="Pro residues" evidence="2">
    <location>
        <begin position="376"/>
        <end position="387"/>
    </location>
</feature>
<comment type="caution">
    <text evidence="4">The sequence shown here is derived from an EMBL/GenBank/DDBJ whole genome shotgun (WGS) entry which is preliminary data.</text>
</comment>
<gene>
    <name evidence="4" type="ORF">K450DRAFT_260766</name>
</gene>
<sequence>MTDVLFIYCKLNADVSYRQGMHELLAPIFLVLNTEGVDIGDGSLVGPADSSTKLMAQVLDKKFLEHDSYALFDRLMSGAKKWYEFNDEVSTRLTPAKKKELDLIDPMGLGGTEKTVPAAQLTPIVKSCRRIQHQLLRSTDPALYQHLESLGIEPQLYGIRWIRLLFGREFSIENVLELWDAIFAEDPSLNIVEYICLVLLIRIRDKMMDGEYAECLTLLMRYPPIKEPVTCVEQAKYLRQNLTEEACLQILRQNDVKAGKPPRESIGLERPNDPRQRRANQAGRSGPPSEGISKLTKDMMQNPQIREINRALVGVMGAVQKNMNTFGENVLGRSGPDMNNAAARPVIPTRSNFPDAVDRLTDAPQYNPYQTSNQPTPQPPKPTPAKPPMAHRVNKPLPSNTQYNDLVDNLHEVNSEMGQLLAKCVNVLERELFPDIDDEEKAGEGESQEGQKQPSGAIREEASVIMALVGIKHVRDVLLGKQRELDLSVANQIAQMNINQSSHSEVEEAPPSNTADATSEEVVKQMDTEQIKGEPKQPSSAQPVVKSEPPVSKQPPPFKALSSTYVSPNPLPPKPNVSYNIEDLLSDTLKDGGSSTRVNNKDKFSWMMESSPAGKKLGSSSSLFSSSASRSAAKRSGNRSPAATSAVSVDPLDARHADRRKVYDE</sequence>
<dbReference type="PROSITE" id="PS50086">
    <property type="entry name" value="TBC_RABGAP"/>
    <property type="match status" value="1"/>
</dbReference>
<evidence type="ECO:0000259" key="3">
    <source>
        <dbReference type="PROSITE" id="PS50086"/>
    </source>
</evidence>